<evidence type="ECO:0000256" key="1">
    <source>
        <dbReference type="ARBA" id="ARBA00004123"/>
    </source>
</evidence>
<dbReference type="GO" id="GO:0000398">
    <property type="term" value="P:mRNA splicing, via spliceosome"/>
    <property type="evidence" value="ECO:0007669"/>
    <property type="project" value="UniProtKB-UniRule"/>
</dbReference>
<reference evidence="9" key="3">
    <citation type="submission" date="2025-09" db="UniProtKB">
        <authorList>
            <consortium name="Ensembl"/>
        </authorList>
    </citation>
    <scope>IDENTIFICATION</scope>
</reference>
<proteinExistence type="inferred from homology"/>
<keyword evidence="6 7" id="KW-0539">Nucleus</keyword>
<evidence type="ECO:0000256" key="6">
    <source>
        <dbReference type="ARBA" id="ARBA00023242"/>
    </source>
</evidence>
<keyword evidence="5 7" id="KW-0508">mRNA splicing</keyword>
<evidence type="ECO:0000256" key="3">
    <source>
        <dbReference type="ARBA" id="ARBA00022664"/>
    </source>
</evidence>
<evidence type="ECO:0000256" key="8">
    <source>
        <dbReference type="SAM" id="MobiDB-lite"/>
    </source>
</evidence>
<feature type="compositionally biased region" description="Basic and acidic residues" evidence="8">
    <location>
        <begin position="144"/>
        <end position="154"/>
    </location>
</feature>
<dbReference type="InParanoid" id="A0A2I3GA77"/>
<feature type="region of interest" description="Disordered" evidence="8">
    <location>
        <begin position="119"/>
        <end position="270"/>
    </location>
</feature>
<dbReference type="AlphaFoldDB" id="A0A2I3GA77"/>
<keyword evidence="4 7" id="KW-0747">Spliceosome</keyword>
<accession>A0A2I3GA77</accession>
<dbReference type="Pfam" id="PF03371">
    <property type="entry name" value="PRP38"/>
    <property type="match status" value="1"/>
</dbReference>
<organism evidence="9 10">
    <name type="scientific">Nomascus leucogenys</name>
    <name type="common">Northern white-cheeked gibbon</name>
    <name type="synonym">Hylobates leucogenys</name>
    <dbReference type="NCBI Taxonomy" id="61853"/>
    <lineage>
        <taxon>Eukaryota</taxon>
        <taxon>Metazoa</taxon>
        <taxon>Chordata</taxon>
        <taxon>Craniata</taxon>
        <taxon>Vertebrata</taxon>
        <taxon>Euteleostomi</taxon>
        <taxon>Mammalia</taxon>
        <taxon>Eutheria</taxon>
        <taxon>Euarchontoglires</taxon>
        <taxon>Primates</taxon>
        <taxon>Haplorrhini</taxon>
        <taxon>Catarrhini</taxon>
        <taxon>Hylobatidae</taxon>
        <taxon>Nomascus</taxon>
    </lineage>
</organism>
<dbReference type="OMA" id="KPQNRDR"/>
<dbReference type="STRING" id="61853.ENSNLEP00000028188"/>
<name>A0A2I3GA77_NOMLE</name>
<keyword evidence="10" id="KW-1185">Reference proteome</keyword>
<reference evidence="9" key="2">
    <citation type="submission" date="2025-08" db="UniProtKB">
        <authorList>
            <consortium name="Ensembl"/>
        </authorList>
    </citation>
    <scope>IDENTIFICATION</scope>
</reference>
<dbReference type="GO" id="GO:0005681">
    <property type="term" value="C:spliceosomal complex"/>
    <property type="evidence" value="ECO:0007669"/>
    <property type="project" value="UniProtKB-KW"/>
</dbReference>
<dbReference type="GeneTree" id="ENSGT00730000111085"/>
<feature type="compositionally biased region" description="Basic residues" evidence="8">
    <location>
        <begin position="173"/>
        <end position="251"/>
    </location>
</feature>
<sequence length="270" mass="32102">MANRTLKDAHSVRGTNPQYLVEKIIQTLIYESKYWKEECFGLMAELVVDKALELCLWVACFRFNPRKSVLKMKYVRVLGALYMRLTGTAINYEFIDELVHSERVCDIILPQLQKQEAEQLEPRVSALEEDIDDVESSEEEEEEDKKSERVPSSDHRRRSYGDLVKPRPSPTLRYRRSRSRSPRRRNRSPKRRSPFSRRERHPSKSPRRHCSRSRDRQHRSRPKSPGPHRSHRYRSHSKSPKRSKKSHKKSSRGNEYWTRFGFSPQGLLWV</sequence>
<reference evidence="9 10" key="1">
    <citation type="submission" date="2012-10" db="EMBL/GenBank/DDBJ databases">
        <authorList>
            <consortium name="Gibbon Genome Sequencing Consortium"/>
        </authorList>
    </citation>
    <scope>NUCLEOTIDE SEQUENCE [LARGE SCALE GENOMIC DNA]</scope>
</reference>
<dbReference type="PANTHER" id="PTHR23142">
    <property type="entry name" value="PRE-MRNA-SPLICING FACTOR 38A-RELATED"/>
    <property type="match status" value="1"/>
</dbReference>
<protein>
    <recommendedName>
        <fullName evidence="7">Pre-mRNA-splicing factor 38B</fullName>
    </recommendedName>
</protein>
<feature type="compositionally biased region" description="Acidic residues" evidence="8">
    <location>
        <begin position="127"/>
        <end position="143"/>
    </location>
</feature>
<evidence type="ECO:0000256" key="2">
    <source>
        <dbReference type="ARBA" id="ARBA00006164"/>
    </source>
</evidence>
<evidence type="ECO:0000256" key="5">
    <source>
        <dbReference type="ARBA" id="ARBA00023187"/>
    </source>
</evidence>
<evidence type="ECO:0000256" key="4">
    <source>
        <dbReference type="ARBA" id="ARBA00022728"/>
    </source>
</evidence>
<evidence type="ECO:0000256" key="7">
    <source>
        <dbReference type="RuleBase" id="RU367025"/>
    </source>
</evidence>
<dbReference type="Ensembl" id="ENSNLET00000033977.1">
    <property type="protein sequence ID" value="ENSNLEP00000028188.1"/>
    <property type="gene ID" value="ENSNLEG00000033398.1"/>
</dbReference>
<dbReference type="Proteomes" id="UP000001073">
    <property type="component" value="Chromosome 9"/>
</dbReference>
<comment type="function">
    <text evidence="7">May be required for pre-mRNA splicing.</text>
</comment>
<comment type="similarity">
    <text evidence="2 7">Belongs to the PRP38 family.</text>
</comment>
<dbReference type="EMBL" id="ADFV01175785">
    <property type="status" value="NOT_ANNOTATED_CDS"/>
    <property type="molecule type" value="Genomic_DNA"/>
</dbReference>
<evidence type="ECO:0000313" key="9">
    <source>
        <dbReference type="Ensembl" id="ENSNLEP00000028188.1"/>
    </source>
</evidence>
<dbReference type="InterPro" id="IPR005037">
    <property type="entry name" value="PRP38"/>
</dbReference>
<comment type="subcellular location">
    <subcellularLocation>
        <location evidence="1 7">Nucleus</location>
    </subcellularLocation>
</comment>
<evidence type="ECO:0000313" key="10">
    <source>
        <dbReference type="Proteomes" id="UP000001073"/>
    </source>
</evidence>
<keyword evidence="3 7" id="KW-0507">mRNA processing</keyword>